<dbReference type="SUPFAM" id="SSF88659">
    <property type="entry name" value="Sigma3 and sigma4 domains of RNA polymerase sigma factors"/>
    <property type="match status" value="1"/>
</dbReference>
<dbReference type="InterPro" id="IPR039425">
    <property type="entry name" value="RNA_pol_sigma-70-like"/>
</dbReference>
<feature type="compositionally biased region" description="Polar residues" evidence="5">
    <location>
        <begin position="111"/>
        <end position="127"/>
    </location>
</feature>
<keyword evidence="3" id="KW-0731">Sigma factor</keyword>
<dbReference type="Pfam" id="PF04542">
    <property type="entry name" value="Sigma70_r2"/>
    <property type="match status" value="1"/>
</dbReference>
<feature type="domain" description="RNA polymerase sigma factor 70 region 4 type 2" evidence="7">
    <location>
        <begin position="285"/>
        <end position="336"/>
    </location>
</feature>
<gene>
    <name evidence="8" type="ORF">ACFQ4H_14945</name>
</gene>
<sequence length="346" mass="36898">MTVYDYTEGPSGRAAHNARSTLTEGLTLLRSSVDDVLSLAAVAGSGGGRHIRSRPNPGESGTRSGPAGGGSKPNGGGWVVVPPRPTMPAQPNPSTGASRPERPDRPDTPDLSSSAGTPGTAGASDTETAILPAVPASREAPTEPERSPAGYPSRPDPSDPATEVWALVERAQAGEAEAFGLIYDRYVDTVFRFVYFRVGNRQLAEDLTSDTFLRALKRIGSFTWQGRDLGAWLVTIARNLVADHFKSGRYRLEVTTGDVLDADREDRGPEGSPEAAVVEHITNVALLTAVKQLNPEQQECIVLRFLQGFSVAETARAMGKNEGAIKALQYRAVRALARLLPEGFQP</sequence>
<dbReference type="SUPFAM" id="SSF88946">
    <property type="entry name" value="Sigma2 domain of RNA polymerase sigma factors"/>
    <property type="match status" value="1"/>
</dbReference>
<evidence type="ECO:0000256" key="5">
    <source>
        <dbReference type="SAM" id="MobiDB-lite"/>
    </source>
</evidence>
<dbReference type="InterPro" id="IPR014298">
    <property type="entry name" value="BldN-like"/>
</dbReference>
<dbReference type="EMBL" id="JBHTMP010000020">
    <property type="protein sequence ID" value="MFD1322392.1"/>
    <property type="molecule type" value="Genomic_DNA"/>
</dbReference>
<evidence type="ECO:0000256" key="4">
    <source>
        <dbReference type="ARBA" id="ARBA00023163"/>
    </source>
</evidence>
<dbReference type="Proteomes" id="UP001597260">
    <property type="component" value="Unassembled WGS sequence"/>
</dbReference>
<comment type="similarity">
    <text evidence="1">Belongs to the sigma-70 factor family. ECF subfamily.</text>
</comment>
<evidence type="ECO:0000313" key="9">
    <source>
        <dbReference type="Proteomes" id="UP001597260"/>
    </source>
</evidence>
<protein>
    <submittedName>
        <fullName evidence="8">ECF subfamily RNA polymerase sigma factor, BldN family</fullName>
    </submittedName>
</protein>
<reference evidence="9" key="1">
    <citation type="journal article" date="2019" name="Int. J. Syst. Evol. Microbiol.">
        <title>The Global Catalogue of Microorganisms (GCM) 10K type strain sequencing project: providing services to taxonomists for standard genome sequencing and annotation.</title>
        <authorList>
            <consortium name="The Broad Institute Genomics Platform"/>
            <consortium name="The Broad Institute Genome Sequencing Center for Infectious Disease"/>
            <person name="Wu L."/>
            <person name="Ma J."/>
        </authorList>
    </citation>
    <scope>NUCLEOTIDE SEQUENCE [LARGE SCALE GENOMIC DNA]</scope>
    <source>
        <strain evidence="9">JCM 31037</strain>
    </source>
</reference>
<dbReference type="InterPro" id="IPR013324">
    <property type="entry name" value="RNA_pol_sigma_r3/r4-like"/>
</dbReference>
<feature type="domain" description="RNA polymerase sigma-70 region 2" evidence="6">
    <location>
        <begin position="182"/>
        <end position="247"/>
    </location>
</feature>
<comment type="caution">
    <text evidence="8">The sequence shown here is derived from an EMBL/GenBank/DDBJ whole genome shotgun (WGS) entry which is preliminary data.</text>
</comment>
<dbReference type="RefSeq" id="WP_377571336.1">
    <property type="nucleotide sequence ID" value="NZ_JBHTMP010000020.1"/>
</dbReference>
<dbReference type="Gene3D" id="1.10.1740.10">
    <property type="match status" value="1"/>
</dbReference>
<dbReference type="Pfam" id="PF08281">
    <property type="entry name" value="Sigma70_r4_2"/>
    <property type="match status" value="1"/>
</dbReference>
<dbReference type="InterPro" id="IPR014284">
    <property type="entry name" value="RNA_pol_sigma-70_dom"/>
</dbReference>
<evidence type="ECO:0000256" key="2">
    <source>
        <dbReference type="ARBA" id="ARBA00023015"/>
    </source>
</evidence>
<keyword evidence="2" id="KW-0805">Transcription regulation</keyword>
<dbReference type="NCBIfam" id="TIGR02952">
    <property type="entry name" value="Sig70_famx2"/>
    <property type="match status" value="1"/>
</dbReference>
<dbReference type="InterPro" id="IPR036388">
    <property type="entry name" value="WH-like_DNA-bd_sf"/>
</dbReference>
<feature type="region of interest" description="Disordered" evidence="5">
    <location>
        <begin position="44"/>
        <end position="161"/>
    </location>
</feature>
<dbReference type="NCBIfam" id="TIGR02937">
    <property type="entry name" value="sigma70-ECF"/>
    <property type="match status" value="1"/>
</dbReference>
<dbReference type="Gene3D" id="1.10.10.10">
    <property type="entry name" value="Winged helix-like DNA-binding domain superfamily/Winged helix DNA-binding domain"/>
    <property type="match status" value="1"/>
</dbReference>
<keyword evidence="9" id="KW-1185">Reference proteome</keyword>
<proteinExistence type="inferred from homology"/>
<dbReference type="InterPro" id="IPR007627">
    <property type="entry name" value="RNA_pol_sigma70_r2"/>
</dbReference>
<evidence type="ECO:0000259" key="6">
    <source>
        <dbReference type="Pfam" id="PF04542"/>
    </source>
</evidence>
<dbReference type="CDD" id="cd06171">
    <property type="entry name" value="Sigma70_r4"/>
    <property type="match status" value="1"/>
</dbReference>
<feature type="compositionally biased region" description="Basic and acidic residues" evidence="5">
    <location>
        <begin position="99"/>
        <end position="108"/>
    </location>
</feature>
<name>A0ABW3YD54_9ACTN</name>
<dbReference type="InterPro" id="IPR013249">
    <property type="entry name" value="RNA_pol_sigma70_r4_t2"/>
</dbReference>
<keyword evidence="4" id="KW-0804">Transcription</keyword>
<dbReference type="InterPro" id="IPR013325">
    <property type="entry name" value="RNA_pol_sigma_r2"/>
</dbReference>
<feature type="compositionally biased region" description="Gly residues" evidence="5">
    <location>
        <begin position="66"/>
        <end position="78"/>
    </location>
</feature>
<accession>A0ABW3YD54</accession>
<organism evidence="8 9">
    <name type="scientific">Micromonospora sonneratiae</name>
    <dbReference type="NCBI Taxonomy" id="1184706"/>
    <lineage>
        <taxon>Bacteria</taxon>
        <taxon>Bacillati</taxon>
        <taxon>Actinomycetota</taxon>
        <taxon>Actinomycetes</taxon>
        <taxon>Micromonosporales</taxon>
        <taxon>Micromonosporaceae</taxon>
        <taxon>Micromonospora</taxon>
    </lineage>
</organism>
<evidence type="ECO:0000259" key="7">
    <source>
        <dbReference type="Pfam" id="PF08281"/>
    </source>
</evidence>
<evidence type="ECO:0000256" key="3">
    <source>
        <dbReference type="ARBA" id="ARBA00023082"/>
    </source>
</evidence>
<evidence type="ECO:0000256" key="1">
    <source>
        <dbReference type="ARBA" id="ARBA00010641"/>
    </source>
</evidence>
<evidence type="ECO:0000313" key="8">
    <source>
        <dbReference type="EMBL" id="MFD1322392.1"/>
    </source>
</evidence>
<dbReference type="PANTHER" id="PTHR43133">
    <property type="entry name" value="RNA POLYMERASE ECF-TYPE SIGMA FACTO"/>
    <property type="match status" value="1"/>
</dbReference>
<dbReference type="PANTHER" id="PTHR43133:SF57">
    <property type="entry name" value="RNA POLYMERASE SIGMA-70 FACTOR"/>
    <property type="match status" value="1"/>
</dbReference>
<feature type="compositionally biased region" description="Pro residues" evidence="5">
    <location>
        <begin position="82"/>
        <end position="91"/>
    </location>
</feature>